<evidence type="ECO:0000259" key="7">
    <source>
        <dbReference type="SMART" id="SM00922"/>
    </source>
</evidence>
<dbReference type="SFLD" id="SFLDS00001">
    <property type="entry name" value="Enolase"/>
    <property type="match status" value="1"/>
</dbReference>
<organism evidence="8 9">
    <name type="scientific">Neomoorella glycerini</name>
    <dbReference type="NCBI Taxonomy" id="55779"/>
    <lineage>
        <taxon>Bacteria</taxon>
        <taxon>Bacillati</taxon>
        <taxon>Bacillota</taxon>
        <taxon>Clostridia</taxon>
        <taxon>Neomoorellales</taxon>
        <taxon>Neomoorellaceae</taxon>
        <taxon>Neomoorella</taxon>
    </lineage>
</organism>
<dbReference type="GO" id="GO:0046872">
    <property type="term" value="F:metal ion binding"/>
    <property type="evidence" value="ECO:0007669"/>
    <property type="project" value="UniProtKB-KW"/>
</dbReference>
<protein>
    <recommendedName>
        <fullName evidence="5 6">o-succinylbenzoate synthase</fullName>
        <ecNumber evidence="5 6">4.2.1.113</ecNumber>
    </recommendedName>
</protein>
<sequence length="399" mass="44768">MHINEAARIESARIVEVDIPYAIPFQISGGISYSRKSLIIELKGEGITAYGEAAPFEAPFYSSETIASARAMLIEWLLPRVIGKEFNSIEHLNMTLREGIRGNNFALAGIETGYWDLIAKKNGLSLKELIRYKLEQLGTPEEFLASKDYILSGVSVGIPEDRSYQTLAQWIRNYVEEGYQRIKIKVKPGWDLEAMRVTREVIGPDFPFWVDANSSFAVDEHLDILKQMDAFNCLFLEQPLHHDDLFDHYKLSQEIKTPICFDESLKSLRIARQVLELGVSKIWNLKIQRVGGLLEAIKIYNLAVKNGVAVWGGTMPESGIGAMSILALASFAGFKYPADVEASSRWYGSGHDLIEITMDKEGRIGVPAGIGIGEINRENYHRYGRVVYEVGLKTRMAAD</sequence>
<keyword evidence="4 8" id="KW-0456">Lyase</keyword>
<name>A0A6I5ZQG8_9FIRM</name>
<dbReference type="NCBIfam" id="TIGR01928">
    <property type="entry name" value="menC_lowGC_arch"/>
    <property type="match status" value="1"/>
</dbReference>
<reference evidence="8 9" key="1">
    <citation type="submission" date="2019-11" db="EMBL/GenBank/DDBJ databases">
        <title>Genome sequence of Moorella glycerini DSM11254.</title>
        <authorList>
            <person name="Poehlein A."/>
            <person name="Boeer T."/>
            <person name="Daniel R."/>
        </authorList>
    </citation>
    <scope>NUCLEOTIDE SEQUENCE [LARGE SCALE GENOMIC DNA]</scope>
    <source>
        <strain evidence="8 9">DSM 11254</strain>
    </source>
</reference>
<dbReference type="GO" id="GO:0009234">
    <property type="term" value="P:menaquinone biosynthetic process"/>
    <property type="evidence" value="ECO:0007669"/>
    <property type="project" value="UniProtKB-UniRule"/>
</dbReference>
<dbReference type="InterPro" id="IPR010197">
    <property type="entry name" value="OSBS/NAAAR"/>
</dbReference>
<keyword evidence="2" id="KW-0479">Metal-binding</keyword>
<dbReference type="InterPro" id="IPR013341">
    <property type="entry name" value="Mandelate_racemase_N_dom"/>
</dbReference>
<evidence type="ECO:0000313" key="9">
    <source>
        <dbReference type="Proteomes" id="UP000425916"/>
    </source>
</evidence>
<dbReference type="SFLD" id="SFLDG00180">
    <property type="entry name" value="muconate_cycloisomerase"/>
    <property type="match status" value="1"/>
</dbReference>
<keyword evidence="3" id="KW-0460">Magnesium</keyword>
<dbReference type="RefSeq" id="WP_156272658.1">
    <property type="nucleotide sequence ID" value="NZ_CP046244.1"/>
</dbReference>
<gene>
    <name evidence="8" type="primary">menC</name>
    <name evidence="8" type="ORF">MGLY_13940</name>
</gene>
<dbReference type="SUPFAM" id="SSF51604">
    <property type="entry name" value="Enolase C-terminal domain-like"/>
    <property type="match status" value="1"/>
</dbReference>
<dbReference type="SFLD" id="SFLDF00009">
    <property type="entry name" value="o-succinylbenzoate_synthase"/>
    <property type="match status" value="1"/>
</dbReference>
<comment type="cofactor">
    <cofactor evidence="1">
        <name>a divalent metal cation</name>
        <dbReference type="ChEBI" id="CHEBI:60240"/>
    </cofactor>
</comment>
<dbReference type="InterPro" id="IPR013342">
    <property type="entry name" value="Mandelate_racemase_C"/>
</dbReference>
<evidence type="ECO:0000256" key="5">
    <source>
        <dbReference type="ARBA" id="ARBA00029491"/>
    </source>
</evidence>
<evidence type="ECO:0000256" key="2">
    <source>
        <dbReference type="ARBA" id="ARBA00022723"/>
    </source>
</evidence>
<dbReference type="PANTHER" id="PTHR48073:SF5">
    <property type="entry name" value="O-SUCCINYLBENZOATE SYNTHASE"/>
    <property type="match status" value="1"/>
</dbReference>
<dbReference type="Proteomes" id="UP000425916">
    <property type="component" value="Chromosome"/>
</dbReference>
<accession>A0A6I5ZQG8</accession>
<dbReference type="SMART" id="SM00922">
    <property type="entry name" value="MR_MLE"/>
    <property type="match status" value="1"/>
</dbReference>
<dbReference type="Gene3D" id="3.30.390.10">
    <property type="entry name" value="Enolase-like, N-terminal domain"/>
    <property type="match status" value="1"/>
</dbReference>
<dbReference type="Pfam" id="PF02746">
    <property type="entry name" value="MR_MLE_N"/>
    <property type="match status" value="1"/>
</dbReference>
<dbReference type="EC" id="4.2.1.113" evidence="5 6"/>
<dbReference type="GO" id="GO:0016854">
    <property type="term" value="F:racemase and epimerase activity"/>
    <property type="evidence" value="ECO:0007669"/>
    <property type="project" value="UniProtKB-ARBA"/>
</dbReference>
<dbReference type="OrthoDB" id="9774531at2"/>
<dbReference type="InterPro" id="IPR029017">
    <property type="entry name" value="Enolase-like_N"/>
</dbReference>
<evidence type="ECO:0000256" key="3">
    <source>
        <dbReference type="ARBA" id="ARBA00022842"/>
    </source>
</evidence>
<dbReference type="InterPro" id="IPR036849">
    <property type="entry name" value="Enolase-like_C_sf"/>
</dbReference>
<dbReference type="InterPro" id="IPR029065">
    <property type="entry name" value="Enolase_C-like"/>
</dbReference>
<dbReference type="SUPFAM" id="SSF54826">
    <property type="entry name" value="Enolase N-terminal domain-like"/>
    <property type="match status" value="1"/>
</dbReference>
<proteinExistence type="predicted"/>
<dbReference type="AlphaFoldDB" id="A0A6I5ZQG8"/>
<dbReference type="UniPathway" id="UPA01057">
    <property type="reaction ID" value="UER00165"/>
</dbReference>
<dbReference type="EMBL" id="CP046244">
    <property type="protein sequence ID" value="QGP92038.1"/>
    <property type="molecule type" value="Genomic_DNA"/>
</dbReference>
<keyword evidence="9" id="KW-1185">Reference proteome</keyword>
<dbReference type="Gene3D" id="3.20.20.120">
    <property type="entry name" value="Enolase-like C-terminal domain"/>
    <property type="match status" value="1"/>
</dbReference>
<evidence type="ECO:0000313" key="8">
    <source>
        <dbReference type="EMBL" id="QGP92038.1"/>
    </source>
</evidence>
<dbReference type="PANTHER" id="PTHR48073">
    <property type="entry name" value="O-SUCCINYLBENZOATE SYNTHASE-RELATED"/>
    <property type="match status" value="1"/>
</dbReference>
<dbReference type="UniPathway" id="UPA00079"/>
<evidence type="ECO:0000256" key="4">
    <source>
        <dbReference type="ARBA" id="ARBA00023239"/>
    </source>
</evidence>
<dbReference type="GO" id="GO:0043748">
    <property type="term" value="F:O-succinylbenzoate synthase activity"/>
    <property type="evidence" value="ECO:0007669"/>
    <property type="project" value="UniProtKB-EC"/>
</dbReference>
<evidence type="ECO:0000256" key="1">
    <source>
        <dbReference type="ARBA" id="ARBA00001968"/>
    </source>
</evidence>
<dbReference type="Pfam" id="PF13378">
    <property type="entry name" value="MR_MLE_C"/>
    <property type="match status" value="1"/>
</dbReference>
<feature type="domain" description="Mandelate racemase/muconate lactonizing enzyme C-terminal" evidence="7">
    <location>
        <begin position="164"/>
        <end position="258"/>
    </location>
</feature>
<evidence type="ECO:0000256" key="6">
    <source>
        <dbReference type="NCBIfam" id="TIGR01928"/>
    </source>
</evidence>